<keyword evidence="13 17" id="KW-0961">Cell wall biogenesis/degradation</keyword>
<dbReference type="GO" id="GO:0005886">
    <property type="term" value="C:plasma membrane"/>
    <property type="evidence" value="ECO:0007669"/>
    <property type="project" value="UniProtKB-SubCell"/>
</dbReference>
<feature type="transmembrane region" description="Helical" evidence="17">
    <location>
        <begin position="173"/>
        <end position="191"/>
    </location>
</feature>
<evidence type="ECO:0000256" key="17">
    <source>
        <dbReference type="HAMAP-Rule" id="MF_01006"/>
    </source>
</evidence>
<evidence type="ECO:0000256" key="2">
    <source>
        <dbReference type="ARBA" id="ARBA00010621"/>
    </source>
</evidence>
<keyword evidence="10 17" id="KW-1133">Transmembrane helix</keyword>
<protein>
    <recommendedName>
        <fullName evidence="4 17">Undecaprenyl-diphosphatase</fullName>
        <ecNumber evidence="3 17">3.6.1.27</ecNumber>
    </recommendedName>
    <alternativeName>
        <fullName evidence="15 17">Bacitracin resistance protein</fullName>
    </alternativeName>
    <alternativeName>
        <fullName evidence="14 17">Undecaprenyl pyrophosphate phosphatase</fullName>
    </alternativeName>
</protein>
<keyword evidence="5 17" id="KW-1003">Cell membrane</keyword>
<dbReference type="EMBL" id="LAYY01000016">
    <property type="protein sequence ID" value="KKK37301.1"/>
    <property type="molecule type" value="Genomic_DNA"/>
</dbReference>
<dbReference type="OrthoDB" id="9808289at2"/>
<dbReference type="Pfam" id="PF02673">
    <property type="entry name" value="BacA"/>
    <property type="match status" value="1"/>
</dbReference>
<comment type="subcellular location">
    <subcellularLocation>
        <location evidence="1 17">Cell membrane</location>
        <topology evidence="1 17">Multi-pass membrane protein</topology>
    </subcellularLocation>
</comment>
<dbReference type="PANTHER" id="PTHR30622">
    <property type="entry name" value="UNDECAPRENYL-DIPHOSPHATASE"/>
    <property type="match status" value="1"/>
</dbReference>
<keyword evidence="11 17" id="KW-0472">Membrane</keyword>
<dbReference type="Proteomes" id="UP000034166">
    <property type="component" value="Unassembled WGS sequence"/>
</dbReference>
<keyword evidence="9 17" id="KW-0573">Peptidoglycan synthesis</keyword>
<evidence type="ECO:0000256" key="16">
    <source>
        <dbReference type="ARBA" id="ARBA00047594"/>
    </source>
</evidence>
<keyword evidence="19" id="KW-1185">Reference proteome</keyword>
<evidence type="ECO:0000256" key="8">
    <source>
        <dbReference type="ARBA" id="ARBA00022960"/>
    </source>
</evidence>
<evidence type="ECO:0000256" key="5">
    <source>
        <dbReference type="ARBA" id="ARBA00022475"/>
    </source>
</evidence>
<evidence type="ECO:0000256" key="12">
    <source>
        <dbReference type="ARBA" id="ARBA00023251"/>
    </source>
</evidence>
<dbReference type="RefSeq" id="WP_046524641.1">
    <property type="nucleotide sequence ID" value="NZ_LAYY01000016.1"/>
</dbReference>
<evidence type="ECO:0000256" key="14">
    <source>
        <dbReference type="ARBA" id="ARBA00032707"/>
    </source>
</evidence>
<feature type="transmembrane region" description="Helical" evidence="17">
    <location>
        <begin position="41"/>
        <end position="59"/>
    </location>
</feature>
<comment type="caution">
    <text evidence="18">The sequence shown here is derived from an EMBL/GenBank/DDBJ whole genome shotgun (WGS) entry which is preliminary data.</text>
</comment>
<sequence>MSKIEAFILGIIQGFTEFLPISSTGHLYLGRHLFGLDEAGLFLDTMLHTGTLLAVLVIYKEELVGIMKKPFGKTSLLLVIGTIPAVAAGVLFDDFFDSISKTGQTIGWEFLFTGVILWMADGIRNGRKKMDQITYGDAFIIGLFQSAAIMPALSRSGLTIAAGLWRKLDRETAAYFSFLLSIPAIAGGVAYKLPELLSGNAEAVSLGSLLVATIAAALCGYAAIVWMLQFLQKKSLKIFAVYVWVLGVSVLILQYTGMF</sequence>
<dbReference type="PATRIC" id="fig|1408103.3.peg.3393"/>
<evidence type="ECO:0000256" key="9">
    <source>
        <dbReference type="ARBA" id="ARBA00022984"/>
    </source>
</evidence>
<dbReference type="HAMAP" id="MF_01006">
    <property type="entry name" value="Undec_diphosphatase"/>
    <property type="match status" value="1"/>
</dbReference>
<evidence type="ECO:0000256" key="7">
    <source>
        <dbReference type="ARBA" id="ARBA00022801"/>
    </source>
</evidence>
<keyword evidence="7 17" id="KW-0378">Hydrolase</keyword>
<gene>
    <name evidence="17" type="primary">uppP</name>
    <name evidence="18" type="ORF">WQ57_15090</name>
</gene>
<feature type="transmembrane region" description="Helical" evidence="17">
    <location>
        <begin position="104"/>
        <end position="123"/>
    </location>
</feature>
<evidence type="ECO:0000256" key="15">
    <source>
        <dbReference type="ARBA" id="ARBA00032932"/>
    </source>
</evidence>
<accession>A0A0M2SUC1</accession>
<dbReference type="PANTHER" id="PTHR30622:SF4">
    <property type="entry name" value="UNDECAPRENYL-DIPHOSPHATASE"/>
    <property type="match status" value="1"/>
</dbReference>
<feature type="transmembrane region" description="Helical" evidence="17">
    <location>
        <begin position="203"/>
        <end position="226"/>
    </location>
</feature>
<dbReference type="GO" id="GO:0009252">
    <property type="term" value="P:peptidoglycan biosynthetic process"/>
    <property type="evidence" value="ECO:0007669"/>
    <property type="project" value="UniProtKB-KW"/>
</dbReference>
<keyword evidence="12 17" id="KW-0046">Antibiotic resistance</keyword>
<comment type="catalytic activity">
    <reaction evidence="16 17">
        <text>di-trans,octa-cis-undecaprenyl diphosphate + H2O = di-trans,octa-cis-undecaprenyl phosphate + phosphate + H(+)</text>
        <dbReference type="Rhea" id="RHEA:28094"/>
        <dbReference type="ChEBI" id="CHEBI:15377"/>
        <dbReference type="ChEBI" id="CHEBI:15378"/>
        <dbReference type="ChEBI" id="CHEBI:43474"/>
        <dbReference type="ChEBI" id="CHEBI:58405"/>
        <dbReference type="ChEBI" id="CHEBI:60392"/>
        <dbReference type="EC" id="3.6.1.27"/>
    </reaction>
</comment>
<name>A0A0M2SUC1_9BACI</name>
<feature type="transmembrane region" description="Helical" evidence="17">
    <location>
        <begin position="71"/>
        <end position="92"/>
    </location>
</feature>
<reference evidence="18 19" key="1">
    <citation type="submission" date="2015-04" db="EMBL/GenBank/DDBJ databases">
        <title>Taxonomic description and genome sequence of Bacillus campisalis sp. nov., a novel member of the genus Bacillus isolated from solar saltern.</title>
        <authorList>
            <person name="Mathan Kumar R."/>
            <person name="Kaur G."/>
            <person name="Kumar A."/>
            <person name="Singh N.K."/>
            <person name="Kaur N."/>
            <person name="Kumar N."/>
            <person name="Mayilraj S."/>
        </authorList>
    </citation>
    <scope>NUCLEOTIDE SEQUENCE [LARGE SCALE GENOMIC DNA]</scope>
    <source>
        <strain evidence="18 19">SA2-6</strain>
    </source>
</reference>
<dbReference type="EC" id="3.6.1.27" evidence="3 17"/>
<comment type="miscellaneous">
    <text evidence="17">Bacitracin is thought to be involved in the inhibition of peptidoglycan synthesis by sequestering undecaprenyl diphosphate, thereby reducing the pool of lipid carrier available.</text>
</comment>
<evidence type="ECO:0000256" key="10">
    <source>
        <dbReference type="ARBA" id="ARBA00022989"/>
    </source>
</evidence>
<evidence type="ECO:0000256" key="4">
    <source>
        <dbReference type="ARBA" id="ARBA00021581"/>
    </source>
</evidence>
<dbReference type="GO" id="GO:0071555">
    <property type="term" value="P:cell wall organization"/>
    <property type="evidence" value="ECO:0007669"/>
    <property type="project" value="UniProtKB-KW"/>
</dbReference>
<feature type="transmembrane region" description="Helical" evidence="17">
    <location>
        <begin position="238"/>
        <end position="256"/>
    </location>
</feature>
<keyword evidence="8 17" id="KW-0133">Cell shape</keyword>
<evidence type="ECO:0000256" key="1">
    <source>
        <dbReference type="ARBA" id="ARBA00004651"/>
    </source>
</evidence>
<feature type="transmembrane region" description="Helical" evidence="17">
    <location>
        <begin position="7"/>
        <end position="29"/>
    </location>
</feature>
<evidence type="ECO:0000313" key="19">
    <source>
        <dbReference type="Proteomes" id="UP000034166"/>
    </source>
</evidence>
<organism evidence="18 19">
    <name type="scientific">Mesobacillus campisalis</name>
    <dbReference type="NCBI Taxonomy" id="1408103"/>
    <lineage>
        <taxon>Bacteria</taxon>
        <taxon>Bacillati</taxon>
        <taxon>Bacillota</taxon>
        <taxon>Bacilli</taxon>
        <taxon>Bacillales</taxon>
        <taxon>Bacillaceae</taxon>
        <taxon>Mesobacillus</taxon>
    </lineage>
</organism>
<evidence type="ECO:0000256" key="11">
    <source>
        <dbReference type="ARBA" id="ARBA00023136"/>
    </source>
</evidence>
<keyword evidence="6 17" id="KW-0812">Transmembrane</keyword>
<comment type="function">
    <text evidence="17">Catalyzes the dephosphorylation of undecaprenyl diphosphate (UPP). Confers resistance to bacitracin.</text>
</comment>
<comment type="similarity">
    <text evidence="2 17">Belongs to the UppP family.</text>
</comment>
<dbReference type="AlphaFoldDB" id="A0A0M2SUC1"/>
<evidence type="ECO:0000256" key="13">
    <source>
        <dbReference type="ARBA" id="ARBA00023316"/>
    </source>
</evidence>
<evidence type="ECO:0000256" key="6">
    <source>
        <dbReference type="ARBA" id="ARBA00022692"/>
    </source>
</evidence>
<evidence type="ECO:0000256" key="3">
    <source>
        <dbReference type="ARBA" id="ARBA00012374"/>
    </source>
</evidence>
<evidence type="ECO:0000313" key="18">
    <source>
        <dbReference type="EMBL" id="KKK37301.1"/>
    </source>
</evidence>
<dbReference type="GO" id="GO:0050380">
    <property type="term" value="F:undecaprenyl-diphosphatase activity"/>
    <property type="evidence" value="ECO:0007669"/>
    <property type="project" value="UniProtKB-UniRule"/>
</dbReference>
<dbReference type="GO" id="GO:0046677">
    <property type="term" value="P:response to antibiotic"/>
    <property type="evidence" value="ECO:0007669"/>
    <property type="project" value="UniProtKB-UniRule"/>
</dbReference>
<dbReference type="InterPro" id="IPR003824">
    <property type="entry name" value="UppP"/>
</dbReference>
<dbReference type="GO" id="GO:0008360">
    <property type="term" value="P:regulation of cell shape"/>
    <property type="evidence" value="ECO:0007669"/>
    <property type="project" value="UniProtKB-KW"/>
</dbReference>
<proteinExistence type="inferred from homology"/>